<dbReference type="EMBL" id="CM009296">
    <property type="protein sequence ID" value="KAI9391214.1"/>
    <property type="molecule type" value="Genomic_DNA"/>
</dbReference>
<evidence type="ECO:0000313" key="1">
    <source>
        <dbReference type="EMBL" id="KAI9391214.1"/>
    </source>
</evidence>
<reference evidence="1 2" key="1">
    <citation type="journal article" date="2006" name="Science">
        <title>The genome of black cottonwood, Populus trichocarpa (Torr. &amp; Gray).</title>
        <authorList>
            <person name="Tuskan G.A."/>
            <person name="Difazio S."/>
            <person name="Jansson S."/>
            <person name="Bohlmann J."/>
            <person name="Grigoriev I."/>
            <person name="Hellsten U."/>
            <person name="Putnam N."/>
            <person name="Ralph S."/>
            <person name="Rombauts S."/>
            <person name="Salamov A."/>
            <person name="Schein J."/>
            <person name="Sterck L."/>
            <person name="Aerts A."/>
            <person name="Bhalerao R.R."/>
            <person name="Bhalerao R.P."/>
            <person name="Blaudez D."/>
            <person name="Boerjan W."/>
            <person name="Brun A."/>
            <person name="Brunner A."/>
            <person name="Busov V."/>
            <person name="Campbell M."/>
            <person name="Carlson J."/>
            <person name="Chalot M."/>
            <person name="Chapman J."/>
            <person name="Chen G.L."/>
            <person name="Cooper D."/>
            <person name="Coutinho P.M."/>
            <person name="Couturier J."/>
            <person name="Covert S."/>
            <person name="Cronk Q."/>
            <person name="Cunningham R."/>
            <person name="Davis J."/>
            <person name="Degroeve S."/>
            <person name="Dejardin A."/>
            <person name="Depamphilis C."/>
            <person name="Detter J."/>
            <person name="Dirks B."/>
            <person name="Dubchak I."/>
            <person name="Duplessis S."/>
            <person name="Ehlting J."/>
            <person name="Ellis B."/>
            <person name="Gendler K."/>
            <person name="Goodstein D."/>
            <person name="Gribskov M."/>
            <person name="Grimwood J."/>
            <person name="Groover A."/>
            <person name="Gunter L."/>
            <person name="Hamberger B."/>
            <person name="Heinze B."/>
            <person name="Helariutta Y."/>
            <person name="Henrissat B."/>
            <person name="Holligan D."/>
            <person name="Holt R."/>
            <person name="Huang W."/>
            <person name="Islam-Faridi N."/>
            <person name="Jones S."/>
            <person name="Jones-Rhoades M."/>
            <person name="Jorgensen R."/>
            <person name="Joshi C."/>
            <person name="Kangasjarvi J."/>
            <person name="Karlsson J."/>
            <person name="Kelleher C."/>
            <person name="Kirkpatrick R."/>
            <person name="Kirst M."/>
            <person name="Kohler A."/>
            <person name="Kalluri U."/>
            <person name="Larimer F."/>
            <person name="Leebens-Mack J."/>
            <person name="Leple J.C."/>
            <person name="Locascio P."/>
            <person name="Lou Y."/>
            <person name="Lucas S."/>
            <person name="Martin F."/>
            <person name="Montanini B."/>
            <person name="Napoli C."/>
            <person name="Nelson D.R."/>
            <person name="Nelson C."/>
            <person name="Nieminen K."/>
            <person name="Nilsson O."/>
            <person name="Pereda V."/>
            <person name="Peter G."/>
            <person name="Philippe R."/>
            <person name="Pilate G."/>
            <person name="Poliakov A."/>
            <person name="Razumovskaya J."/>
            <person name="Richardson P."/>
            <person name="Rinaldi C."/>
            <person name="Ritland K."/>
            <person name="Rouze P."/>
            <person name="Ryaboy D."/>
            <person name="Schmutz J."/>
            <person name="Schrader J."/>
            <person name="Segerman B."/>
            <person name="Shin H."/>
            <person name="Siddiqui A."/>
            <person name="Sterky F."/>
            <person name="Terry A."/>
            <person name="Tsai C.J."/>
            <person name="Uberbacher E."/>
            <person name="Unneberg P."/>
            <person name="Vahala J."/>
            <person name="Wall K."/>
            <person name="Wessler S."/>
            <person name="Yang G."/>
            <person name="Yin T."/>
            <person name="Douglas C."/>
            <person name="Marra M."/>
            <person name="Sandberg G."/>
            <person name="Van de Peer Y."/>
            <person name="Rokhsar D."/>
        </authorList>
    </citation>
    <scope>NUCLEOTIDE SEQUENCE [LARGE SCALE GENOMIC DNA]</scope>
    <source>
        <strain evidence="2">cv. Nisqually</strain>
    </source>
</reference>
<evidence type="ECO:0000313" key="2">
    <source>
        <dbReference type="Proteomes" id="UP000006729"/>
    </source>
</evidence>
<organism evidence="1 2">
    <name type="scientific">Populus trichocarpa</name>
    <name type="common">Western balsam poplar</name>
    <name type="synonym">Populus balsamifera subsp. trichocarpa</name>
    <dbReference type="NCBI Taxonomy" id="3694"/>
    <lineage>
        <taxon>Eukaryota</taxon>
        <taxon>Viridiplantae</taxon>
        <taxon>Streptophyta</taxon>
        <taxon>Embryophyta</taxon>
        <taxon>Tracheophyta</taxon>
        <taxon>Spermatophyta</taxon>
        <taxon>Magnoliopsida</taxon>
        <taxon>eudicotyledons</taxon>
        <taxon>Gunneridae</taxon>
        <taxon>Pentapetalae</taxon>
        <taxon>rosids</taxon>
        <taxon>fabids</taxon>
        <taxon>Malpighiales</taxon>
        <taxon>Salicaceae</taxon>
        <taxon>Saliceae</taxon>
        <taxon>Populus</taxon>
    </lineage>
</organism>
<dbReference type="Proteomes" id="UP000006729">
    <property type="component" value="Chromosome 7"/>
</dbReference>
<keyword evidence="2" id="KW-1185">Reference proteome</keyword>
<protein>
    <submittedName>
        <fullName evidence="1">Uncharacterized protein</fullName>
    </submittedName>
</protein>
<sequence length="126" mass="15073">MLLTLHIGPVVIARLSYFLEYRLYFSIRYESYEIIVLFLHHRRSWDGKGQRAKVLALEEEVINTMQQVLGAVECRKNMDSQIHTFIQKSTKARESVEKCEQMKWRGIRSGWMLRLRINLKNQMEKL</sequence>
<proteinExistence type="predicted"/>
<accession>A0ACC0SPR9</accession>
<name>A0ACC0SPR9_POPTR</name>
<comment type="caution">
    <text evidence="1">The sequence shown here is derived from an EMBL/GenBank/DDBJ whole genome shotgun (WGS) entry which is preliminary data.</text>
</comment>
<gene>
    <name evidence="1" type="ORF">POPTR_007G061681v4</name>
</gene>